<proteinExistence type="predicted"/>
<protein>
    <recommendedName>
        <fullName evidence="1">DUF2007 domain-containing protein</fullName>
    </recommendedName>
</protein>
<dbReference type="SUPFAM" id="SSF54913">
    <property type="entry name" value="GlnB-like"/>
    <property type="match status" value="1"/>
</dbReference>
<name>A0A401LX07_9BACE</name>
<dbReference type="EMBL" id="BHWB01000009">
    <property type="protein sequence ID" value="GCB36042.1"/>
    <property type="molecule type" value="Genomic_DNA"/>
</dbReference>
<dbReference type="AlphaFoldDB" id="A0A401LX07"/>
<evidence type="ECO:0000313" key="2">
    <source>
        <dbReference type="EMBL" id="GCB36042.1"/>
    </source>
</evidence>
<dbReference type="Pfam" id="PF09413">
    <property type="entry name" value="DUF2007"/>
    <property type="match status" value="1"/>
</dbReference>
<keyword evidence="3" id="KW-1185">Reference proteome</keyword>
<feature type="domain" description="DUF2007" evidence="1">
    <location>
        <begin position="4"/>
        <end position="68"/>
    </location>
</feature>
<dbReference type="OrthoDB" id="8480302at2"/>
<reference evidence="2 3" key="1">
    <citation type="submission" date="2018-10" db="EMBL/GenBank/DDBJ databases">
        <title>Draft Genome Sequence of Bacteroides sp. KCTC 15687.</title>
        <authorList>
            <person name="Yu S.Y."/>
            <person name="Kim J.S."/>
            <person name="Oh B.S."/>
            <person name="Park S.H."/>
            <person name="Kang S.W."/>
            <person name="Park J.E."/>
            <person name="Choi S.H."/>
            <person name="Han K.I."/>
            <person name="Lee K.C."/>
            <person name="Eom M.K."/>
            <person name="Suh M.K."/>
            <person name="Lee D.H."/>
            <person name="Yoon H."/>
            <person name="Kim B."/>
            <person name="Yang S.J."/>
            <person name="Lee J.S."/>
            <person name="Lee J.H."/>
        </authorList>
    </citation>
    <scope>NUCLEOTIDE SEQUENCE [LARGE SCALE GENOMIC DNA]</scope>
    <source>
        <strain evidence="2 3">KCTC 15687</strain>
    </source>
</reference>
<dbReference type="InterPro" id="IPR018551">
    <property type="entry name" value="DUF2007"/>
</dbReference>
<evidence type="ECO:0000313" key="3">
    <source>
        <dbReference type="Proteomes" id="UP000288079"/>
    </source>
</evidence>
<organism evidence="2 3">
    <name type="scientific">Bacteroides faecalis</name>
    <dbReference type="NCBI Taxonomy" id="2447885"/>
    <lineage>
        <taxon>Bacteria</taxon>
        <taxon>Pseudomonadati</taxon>
        <taxon>Bacteroidota</taxon>
        <taxon>Bacteroidia</taxon>
        <taxon>Bacteroidales</taxon>
        <taxon>Bacteroidaceae</taxon>
        <taxon>Bacteroides</taxon>
    </lineage>
</organism>
<dbReference type="RefSeq" id="WP_125041868.1">
    <property type="nucleotide sequence ID" value="NZ_BHWB01000009.1"/>
</dbReference>
<accession>A0A401LX07</accession>
<dbReference type="Proteomes" id="UP000288079">
    <property type="component" value="Unassembled WGS sequence"/>
</dbReference>
<gene>
    <name evidence="2" type="ORF">KGMB02408_29870</name>
</gene>
<comment type="caution">
    <text evidence="2">The sequence shown here is derived from an EMBL/GenBank/DDBJ whole genome shotgun (WGS) entry which is preliminary data.</text>
</comment>
<evidence type="ECO:0000259" key="1">
    <source>
        <dbReference type="Pfam" id="PF09413"/>
    </source>
</evidence>
<dbReference type="Gene3D" id="3.30.70.790">
    <property type="entry name" value="UreE, C-terminal domain"/>
    <property type="match status" value="1"/>
</dbReference>
<dbReference type="InterPro" id="IPR011322">
    <property type="entry name" value="N-reg_PII-like_a/b"/>
</dbReference>
<sequence length="145" mass="16499">MKTVRLITCNDAMTAHILQGALENEGVESVLHNENFSFLYRCFVQNISGVDVFVMEEDYEKAVQILKDNQSWPEDLKYCPYCGSSDIKFVLKKSTRGRAISAAIICAYACVPPGNSYWEYVCKQCHRVFEIPASKVLPSEEEKEE</sequence>